<keyword evidence="7" id="KW-0969">Cilium</keyword>
<dbReference type="GO" id="GO:0071973">
    <property type="term" value="P:bacterial-type flagellum-dependent cell motility"/>
    <property type="evidence" value="ECO:0007669"/>
    <property type="project" value="TreeGrafter"/>
</dbReference>
<evidence type="ECO:0000313" key="7">
    <source>
        <dbReference type="EMBL" id="MBC2883449.1"/>
    </source>
</evidence>
<dbReference type="Pfam" id="PF02561">
    <property type="entry name" value="FliS"/>
    <property type="match status" value="1"/>
</dbReference>
<accession>A0A842JBY9</accession>
<evidence type="ECO:0000256" key="1">
    <source>
        <dbReference type="ARBA" id="ARBA00004514"/>
    </source>
</evidence>
<dbReference type="InterPro" id="IPR003713">
    <property type="entry name" value="FliS"/>
</dbReference>
<dbReference type="PANTHER" id="PTHR34773">
    <property type="entry name" value="FLAGELLAR SECRETION CHAPERONE FLIS"/>
    <property type="match status" value="1"/>
</dbReference>
<keyword evidence="4 6" id="KW-1005">Bacterial flagellum biogenesis</keyword>
<keyword evidence="7" id="KW-0282">Flagellum</keyword>
<sequence>MQYNTAHAAYSQNAVGGIESPTKLIEMLYEGVLRFIFRARKAMQDNDVEKKVYFINRTNAIFIELLNSLDYNQGNVAHYLSGLYTRQIQLLSMANINNDEQSLNEVVSVTKQLLEAWKETTNTGRADVAG</sequence>
<comment type="caution">
    <text evidence="7">The sequence shown here is derived from an EMBL/GenBank/DDBJ whole genome shotgun (WGS) entry which is preliminary data.</text>
</comment>
<dbReference type="GO" id="GO:0044780">
    <property type="term" value="P:bacterial-type flagellum assembly"/>
    <property type="evidence" value="ECO:0007669"/>
    <property type="project" value="InterPro"/>
</dbReference>
<proteinExistence type="inferred from homology"/>
<dbReference type="PANTHER" id="PTHR34773:SF1">
    <property type="entry name" value="FLAGELLAR SECRETION CHAPERONE FLIS"/>
    <property type="match status" value="1"/>
</dbReference>
<keyword evidence="7" id="KW-0966">Cell projection</keyword>
<keyword evidence="8" id="KW-1185">Reference proteome</keyword>
<gene>
    <name evidence="7" type="primary">fliS</name>
    <name evidence="7" type="ORF">H7R39_09305</name>
</gene>
<keyword evidence="5" id="KW-0143">Chaperone</keyword>
<protein>
    <recommendedName>
        <fullName evidence="6">Flagellar secretion chaperone FliS</fullName>
    </recommendedName>
</protein>
<dbReference type="Proteomes" id="UP000552683">
    <property type="component" value="Unassembled WGS sequence"/>
</dbReference>
<dbReference type="EMBL" id="JACLZK010000002">
    <property type="protein sequence ID" value="MBC2883449.1"/>
    <property type="molecule type" value="Genomic_DNA"/>
</dbReference>
<dbReference type="Gene3D" id="1.20.120.340">
    <property type="entry name" value="Flagellar protein FliS"/>
    <property type="match status" value="1"/>
</dbReference>
<dbReference type="SUPFAM" id="SSF101116">
    <property type="entry name" value="Flagellar export chaperone FliS"/>
    <property type="match status" value="1"/>
</dbReference>
<dbReference type="CDD" id="cd16098">
    <property type="entry name" value="FliS"/>
    <property type="match status" value="1"/>
</dbReference>
<dbReference type="RefSeq" id="WP_185898966.1">
    <property type="nucleotide sequence ID" value="NZ_JACLZK010000002.1"/>
</dbReference>
<comment type="subcellular location">
    <subcellularLocation>
        <location evidence="1 6">Cytoplasm</location>
        <location evidence="1 6">Cytosol</location>
    </subcellularLocation>
</comment>
<dbReference type="GO" id="GO:0005829">
    <property type="term" value="C:cytosol"/>
    <property type="evidence" value="ECO:0007669"/>
    <property type="project" value="UniProtKB-SubCell"/>
</dbReference>
<comment type="similarity">
    <text evidence="2 6">Belongs to the FliS family.</text>
</comment>
<evidence type="ECO:0000256" key="3">
    <source>
        <dbReference type="ARBA" id="ARBA00022490"/>
    </source>
</evidence>
<keyword evidence="3 6" id="KW-0963">Cytoplasm</keyword>
<evidence type="ECO:0000256" key="5">
    <source>
        <dbReference type="ARBA" id="ARBA00023186"/>
    </source>
</evidence>
<dbReference type="PIRSF" id="PIRSF039090">
    <property type="entry name" value="Flis"/>
    <property type="match status" value="1"/>
</dbReference>
<evidence type="ECO:0000313" key="8">
    <source>
        <dbReference type="Proteomes" id="UP000552683"/>
    </source>
</evidence>
<evidence type="ECO:0000256" key="6">
    <source>
        <dbReference type="PIRNR" id="PIRNR039090"/>
    </source>
</evidence>
<evidence type="ECO:0000256" key="4">
    <source>
        <dbReference type="ARBA" id="ARBA00022795"/>
    </source>
</evidence>
<dbReference type="AlphaFoldDB" id="A0A842JBY9"/>
<name>A0A842JBY9_9BACT</name>
<reference evidence="7 8" key="1">
    <citation type="submission" date="2020-08" db="EMBL/GenBank/DDBJ databases">
        <title>Complete genome and description of Campylobacter massiliensis Marseille-Q3452 sp. nov.</title>
        <authorList>
            <person name="Antezack A."/>
        </authorList>
    </citation>
    <scope>NUCLEOTIDE SEQUENCE [LARGE SCALE GENOMIC DNA]</scope>
    <source>
        <strain evidence="7 8">Marseille-Q3452</strain>
    </source>
</reference>
<evidence type="ECO:0000256" key="2">
    <source>
        <dbReference type="ARBA" id="ARBA00008787"/>
    </source>
</evidence>
<organism evidence="7 8">
    <name type="scientific">Campylobacter massiliensis</name>
    <dbReference type="NCBI Taxonomy" id="2762557"/>
    <lineage>
        <taxon>Bacteria</taxon>
        <taxon>Pseudomonadati</taxon>
        <taxon>Campylobacterota</taxon>
        <taxon>Epsilonproteobacteria</taxon>
        <taxon>Campylobacterales</taxon>
        <taxon>Campylobacteraceae</taxon>
        <taxon>Campylobacter</taxon>
    </lineage>
</organism>
<dbReference type="InterPro" id="IPR036584">
    <property type="entry name" value="FliS_sf"/>
</dbReference>
<dbReference type="NCBIfam" id="TIGR00208">
    <property type="entry name" value="fliS"/>
    <property type="match status" value="1"/>
</dbReference>